<dbReference type="FunFam" id="2.40.10.10:FF:000116">
    <property type="entry name" value="Serine protease P16"/>
    <property type="match status" value="1"/>
</dbReference>
<accession>A0AAN8LCV5</accession>
<dbReference type="PANTHER" id="PTHR24252:SF7">
    <property type="entry name" value="HYALIN"/>
    <property type="match status" value="1"/>
</dbReference>
<dbReference type="PANTHER" id="PTHR24252">
    <property type="entry name" value="ACROSIN-RELATED"/>
    <property type="match status" value="1"/>
</dbReference>
<gene>
    <name evidence="8" type="ORF">J4Q44_G00194980</name>
</gene>
<evidence type="ECO:0000259" key="7">
    <source>
        <dbReference type="PROSITE" id="PS50240"/>
    </source>
</evidence>
<evidence type="ECO:0000256" key="6">
    <source>
        <dbReference type="SAM" id="SignalP"/>
    </source>
</evidence>
<evidence type="ECO:0000313" key="9">
    <source>
        <dbReference type="Proteomes" id="UP001356427"/>
    </source>
</evidence>
<dbReference type="CDD" id="cd00190">
    <property type="entry name" value="Tryp_SPc"/>
    <property type="match status" value="1"/>
</dbReference>
<evidence type="ECO:0000256" key="1">
    <source>
        <dbReference type="ARBA" id="ARBA00022670"/>
    </source>
</evidence>
<dbReference type="AlphaFoldDB" id="A0AAN8LCV5"/>
<keyword evidence="6" id="KW-0732">Signal</keyword>
<dbReference type="Gene3D" id="2.40.10.10">
    <property type="entry name" value="Trypsin-like serine proteases"/>
    <property type="match status" value="1"/>
</dbReference>
<keyword evidence="1 5" id="KW-0645">Protease</keyword>
<dbReference type="Proteomes" id="UP001356427">
    <property type="component" value="Unassembled WGS sequence"/>
</dbReference>
<protein>
    <recommendedName>
        <fullName evidence="7">Peptidase S1 domain-containing protein</fullName>
    </recommendedName>
</protein>
<dbReference type="PROSITE" id="PS00135">
    <property type="entry name" value="TRYPSIN_SER"/>
    <property type="match status" value="1"/>
</dbReference>
<evidence type="ECO:0000256" key="5">
    <source>
        <dbReference type="RuleBase" id="RU363034"/>
    </source>
</evidence>
<dbReference type="GO" id="GO:0006508">
    <property type="term" value="P:proteolysis"/>
    <property type="evidence" value="ECO:0007669"/>
    <property type="project" value="UniProtKB-KW"/>
</dbReference>
<dbReference type="InterPro" id="IPR001314">
    <property type="entry name" value="Peptidase_S1A"/>
</dbReference>
<reference evidence="8 9" key="1">
    <citation type="submission" date="2021-04" db="EMBL/GenBank/DDBJ databases">
        <authorList>
            <person name="De Guttry C."/>
            <person name="Zahm M."/>
            <person name="Klopp C."/>
            <person name="Cabau C."/>
            <person name="Louis A."/>
            <person name="Berthelot C."/>
            <person name="Parey E."/>
            <person name="Roest Crollius H."/>
            <person name="Montfort J."/>
            <person name="Robinson-Rechavi M."/>
            <person name="Bucao C."/>
            <person name="Bouchez O."/>
            <person name="Gislard M."/>
            <person name="Lluch J."/>
            <person name="Milhes M."/>
            <person name="Lampietro C."/>
            <person name="Lopez Roques C."/>
            <person name="Donnadieu C."/>
            <person name="Braasch I."/>
            <person name="Desvignes T."/>
            <person name="Postlethwait J."/>
            <person name="Bobe J."/>
            <person name="Wedekind C."/>
            <person name="Guiguen Y."/>
        </authorList>
    </citation>
    <scope>NUCLEOTIDE SEQUENCE [LARGE SCALE GENOMIC DNA]</scope>
    <source>
        <strain evidence="8">Cs_M1</strain>
        <tissue evidence="8">Blood</tissue>
    </source>
</reference>
<dbReference type="PRINTS" id="PR00722">
    <property type="entry name" value="CHYMOTRYPSIN"/>
</dbReference>
<dbReference type="PROSITE" id="PS50240">
    <property type="entry name" value="TRYPSIN_DOM"/>
    <property type="match status" value="1"/>
</dbReference>
<dbReference type="InterPro" id="IPR033116">
    <property type="entry name" value="TRYPSIN_SER"/>
</dbReference>
<keyword evidence="4" id="KW-1015">Disulfide bond</keyword>
<sequence length="309" mass="33078">MIPKSEFYVRLFCCFTGILVCHAQVECGQPLLENRIVGGVDASQGAWPWQVDIQTEKDGHICGGSIITQEWVLSAAHCFPNLFDVSGYTLYVGRHQLNVFNPNEMSHRVKRIVIPSSYSDPNLGQDMALVQLQSPVVWSAFVRPICLPDAGTLFPGGLLCYVTGWGNIRDGVALSGAGTLQQVKVPIISSSSCQMMYSLNPSVTVNILSDMICAGYQEGGRDSCQGDSGGPLVCQMVNGTWVQAGVVSFGLGCANANQPGVYAKVSTFSSFIRSNIPEISLYGRAGPNWASSLAVLASSLATLLMGQLL</sequence>
<dbReference type="Pfam" id="PF00089">
    <property type="entry name" value="Trypsin"/>
    <property type="match status" value="1"/>
</dbReference>
<dbReference type="InterPro" id="IPR009003">
    <property type="entry name" value="Peptidase_S1_PA"/>
</dbReference>
<dbReference type="InterPro" id="IPR043504">
    <property type="entry name" value="Peptidase_S1_PA_chymotrypsin"/>
</dbReference>
<dbReference type="InterPro" id="IPR001254">
    <property type="entry name" value="Trypsin_dom"/>
</dbReference>
<dbReference type="EMBL" id="JAGTTL010000017">
    <property type="protein sequence ID" value="KAK6309617.1"/>
    <property type="molecule type" value="Genomic_DNA"/>
</dbReference>
<keyword evidence="2 5" id="KW-0378">Hydrolase</keyword>
<dbReference type="GO" id="GO:0004252">
    <property type="term" value="F:serine-type endopeptidase activity"/>
    <property type="evidence" value="ECO:0007669"/>
    <property type="project" value="InterPro"/>
</dbReference>
<keyword evidence="3 5" id="KW-0720">Serine protease</keyword>
<keyword evidence="9" id="KW-1185">Reference proteome</keyword>
<evidence type="ECO:0000256" key="2">
    <source>
        <dbReference type="ARBA" id="ARBA00022801"/>
    </source>
</evidence>
<comment type="caution">
    <text evidence="8">The sequence shown here is derived from an EMBL/GenBank/DDBJ whole genome shotgun (WGS) entry which is preliminary data.</text>
</comment>
<evidence type="ECO:0000313" key="8">
    <source>
        <dbReference type="EMBL" id="KAK6309617.1"/>
    </source>
</evidence>
<dbReference type="InterPro" id="IPR018114">
    <property type="entry name" value="TRYPSIN_HIS"/>
</dbReference>
<evidence type="ECO:0000256" key="3">
    <source>
        <dbReference type="ARBA" id="ARBA00022825"/>
    </source>
</evidence>
<dbReference type="PROSITE" id="PS00134">
    <property type="entry name" value="TRYPSIN_HIS"/>
    <property type="match status" value="1"/>
</dbReference>
<dbReference type="SUPFAM" id="SSF50494">
    <property type="entry name" value="Trypsin-like serine proteases"/>
    <property type="match status" value="1"/>
</dbReference>
<name>A0AAN8LCV5_9TELE</name>
<dbReference type="SMART" id="SM00020">
    <property type="entry name" value="Tryp_SPc"/>
    <property type="match status" value="1"/>
</dbReference>
<feature type="signal peptide" evidence="6">
    <location>
        <begin position="1"/>
        <end position="27"/>
    </location>
</feature>
<organism evidence="8 9">
    <name type="scientific">Coregonus suidteri</name>
    <dbReference type="NCBI Taxonomy" id="861788"/>
    <lineage>
        <taxon>Eukaryota</taxon>
        <taxon>Metazoa</taxon>
        <taxon>Chordata</taxon>
        <taxon>Craniata</taxon>
        <taxon>Vertebrata</taxon>
        <taxon>Euteleostomi</taxon>
        <taxon>Actinopterygii</taxon>
        <taxon>Neopterygii</taxon>
        <taxon>Teleostei</taxon>
        <taxon>Protacanthopterygii</taxon>
        <taxon>Salmoniformes</taxon>
        <taxon>Salmonidae</taxon>
        <taxon>Coregoninae</taxon>
        <taxon>Coregonus</taxon>
    </lineage>
</organism>
<feature type="chain" id="PRO_5043030181" description="Peptidase S1 domain-containing protein" evidence="6">
    <location>
        <begin position="28"/>
        <end position="309"/>
    </location>
</feature>
<feature type="domain" description="Peptidase S1" evidence="7">
    <location>
        <begin position="36"/>
        <end position="277"/>
    </location>
</feature>
<proteinExistence type="predicted"/>
<evidence type="ECO:0000256" key="4">
    <source>
        <dbReference type="ARBA" id="ARBA00023157"/>
    </source>
</evidence>